<dbReference type="GO" id="GO:0016841">
    <property type="term" value="F:ammonia-lyase activity"/>
    <property type="evidence" value="ECO:0007669"/>
    <property type="project" value="InterPro"/>
</dbReference>
<dbReference type="InterPro" id="IPR024083">
    <property type="entry name" value="Fumarase/histidase_N"/>
</dbReference>
<dbReference type="Gene3D" id="1.20.200.10">
    <property type="entry name" value="Fumarase/aspartase (Central domain)"/>
    <property type="match status" value="1"/>
</dbReference>
<proteinExistence type="inferred from homology"/>
<dbReference type="NCBIfam" id="TIGR01226">
    <property type="entry name" value="phe_am_lyase"/>
    <property type="match status" value="1"/>
</dbReference>
<dbReference type="InterPro" id="IPR005922">
    <property type="entry name" value="Phe_NH3-lyase"/>
</dbReference>
<comment type="similarity">
    <text evidence="1 2">Belongs to the PAL/histidase family.</text>
</comment>
<dbReference type="Proteomes" id="UP001056012">
    <property type="component" value="Chromosome 6"/>
</dbReference>
<feature type="region of interest" description="Disordered" evidence="3">
    <location>
        <begin position="707"/>
        <end position="774"/>
    </location>
</feature>
<dbReference type="EMBL" id="CP089279">
    <property type="protein sequence ID" value="USP80794.1"/>
    <property type="molecule type" value="Genomic_DNA"/>
</dbReference>
<dbReference type="GO" id="GO:0006559">
    <property type="term" value="P:L-phenylalanine catabolic process"/>
    <property type="evidence" value="ECO:0007669"/>
    <property type="project" value="InterPro"/>
</dbReference>
<dbReference type="CDD" id="cd00332">
    <property type="entry name" value="PAL-HAL"/>
    <property type="match status" value="1"/>
</dbReference>
<evidence type="ECO:0000313" key="5">
    <source>
        <dbReference type="Proteomes" id="UP001056012"/>
    </source>
</evidence>
<dbReference type="InterPro" id="IPR022313">
    <property type="entry name" value="Phe/His_NH3-lyase_AS"/>
</dbReference>
<accession>A0A9Q8ZG17</accession>
<keyword evidence="5" id="KW-1185">Reference proteome</keyword>
<organism evidence="4 5">
    <name type="scientific">Curvularia clavata</name>
    <dbReference type="NCBI Taxonomy" id="95742"/>
    <lineage>
        <taxon>Eukaryota</taxon>
        <taxon>Fungi</taxon>
        <taxon>Dikarya</taxon>
        <taxon>Ascomycota</taxon>
        <taxon>Pezizomycotina</taxon>
        <taxon>Dothideomycetes</taxon>
        <taxon>Pleosporomycetidae</taxon>
        <taxon>Pleosporales</taxon>
        <taxon>Pleosporineae</taxon>
        <taxon>Pleosporaceae</taxon>
        <taxon>Curvularia</taxon>
    </lineage>
</organism>
<evidence type="ECO:0000313" key="4">
    <source>
        <dbReference type="EMBL" id="USP80794.1"/>
    </source>
</evidence>
<dbReference type="PANTHER" id="PTHR10362">
    <property type="entry name" value="HISTIDINE AMMONIA-LYASE"/>
    <property type="match status" value="1"/>
</dbReference>
<protein>
    <submittedName>
        <fullName evidence="4">Phenylalanine ammonia-lyase</fullName>
    </submittedName>
</protein>
<evidence type="ECO:0000256" key="3">
    <source>
        <dbReference type="SAM" id="MobiDB-lite"/>
    </source>
</evidence>
<dbReference type="SUPFAM" id="SSF48557">
    <property type="entry name" value="L-aspartase-like"/>
    <property type="match status" value="1"/>
</dbReference>
<dbReference type="InterPro" id="IPR023144">
    <property type="entry name" value="Phe_NH3-lyase_shielding_dom_sf"/>
</dbReference>
<evidence type="ECO:0000256" key="1">
    <source>
        <dbReference type="ARBA" id="ARBA00007238"/>
    </source>
</evidence>
<dbReference type="GO" id="GO:0005737">
    <property type="term" value="C:cytoplasm"/>
    <property type="evidence" value="ECO:0007669"/>
    <property type="project" value="InterPro"/>
</dbReference>
<sequence length="774" mass="83618">MSDSVQPLAYDVHEAWATPHLKKVINTWSSVNSIIKSGSVSVDGESLDVATVVAASRYGAKLSIKEDPKTLSRLGDSVKVLHDYLDKGYYLYGVNTGFGASADTRTKDLLGLQRGLMQLVQSAILTPEDKTDGASHNEYLGSHSMPSAWVRATMLIRLNANIRGHSGINTNTLTTITQLLEHDIVPVIPLRGSLSASGDLMPLAYIAGAIQGNPDIYVRVGGATGSPVVMTAERALREAKIEPIVLGPKEGLSLINGSAAATAVATLGLYEAHQLAVASQALTALGSEALHGNAEWAHPFIAAVRPHQGQIEAAQNIRTFLRGSRLVVGLEQSKDRFKSGMAQERYAWRSVPQWLAPHLEDLVLSDSQLTVELNSTSDNPVINVEDKDVHCGANFQAASVTAATEKVRLSLQSIGKMLFSQVSEMINHDLSNGLPPNLAADDPSVSFCLKGLDCNTAAYTSELGFLANPVSNHVQSAEMHNQSINSLGLLSARQTFAAIECLSMIVANALYTACQGVDIRTLHRTFLNKLRKPVEELLASSFQIEDAKLISRFWTRFEETWYKGAPLDAEERADKVSDVLSAVIVTSSEASSDINVTQLSKTRKALRDLVLNTYVQHREAFFKNPSTLEYLGNGTKVLYRFVREKLQVPLHRGLIEHPVAGAKDNNMIDGRPKKTIGSWVSIIYEAVRNGELYSEILEFLQDEDSSNRVHRNGNGKYTNGNGVHSNGNGVHSNGNGVHYNGNGVHVHGNGVNSNGNGVNSNGNGVNSNGNGVHT</sequence>
<dbReference type="VEuPathDB" id="FungiDB:yc1106_08068"/>
<dbReference type="PROSITE" id="PS00488">
    <property type="entry name" value="PAL_HISTIDASE"/>
    <property type="match status" value="1"/>
</dbReference>
<dbReference type="InterPro" id="IPR008948">
    <property type="entry name" value="L-Aspartase-like"/>
</dbReference>
<dbReference type="InterPro" id="IPR001106">
    <property type="entry name" value="Aromatic_Lyase"/>
</dbReference>
<dbReference type="OrthoDB" id="10051290at2759"/>
<dbReference type="Gene3D" id="1.10.275.10">
    <property type="entry name" value="Fumarase/aspartase (N-terminal domain)"/>
    <property type="match status" value="1"/>
</dbReference>
<evidence type="ECO:0000256" key="2">
    <source>
        <dbReference type="RuleBase" id="RU003954"/>
    </source>
</evidence>
<dbReference type="Pfam" id="PF00221">
    <property type="entry name" value="Lyase_aromatic"/>
    <property type="match status" value="1"/>
</dbReference>
<dbReference type="AlphaFoldDB" id="A0A9Q8ZG17"/>
<reference evidence="4" key="1">
    <citation type="submission" date="2021-12" db="EMBL/GenBank/DDBJ databases">
        <title>Curvularia clavata genome.</title>
        <authorList>
            <person name="Cao Y."/>
        </authorList>
    </citation>
    <scope>NUCLEOTIDE SEQUENCE</scope>
    <source>
        <strain evidence="4">Yc1106</strain>
    </source>
</reference>
<gene>
    <name evidence="4" type="ORF">yc1106_08068</name>
</gene>
<dbReference type="Gene3D" id="1.10.274.20">
    <property type="entry name" value="Phenylalanine ammonia-lyase 1, domain 3"/>
    <property type="match status" value="1"/>
</dbReference>
<name>A0A9Q8ZG17_CURCL</name>
<feature type="compositionally biased region" description="Low complexity" evidence="3">
    <location>
        <begin position="719"/>
        <end position="774"/>
    </location>
</feature>
<keyword evidence="2" id="KW-0456">Lyase</keyword>